<sequence>MRNLRENFPHNNGNRAESASEQKQQRDPLGAHSPDSDGAWKAHFSLGANVRFTRTPEVELVRRRGEDLPDINGRTKVVAPETSSAEVAKAAESQPMAVAALQQSVSQNMVRTPVAPVPPVVTAAAVAPIAQPPVVQSIEVAPVQVAVTVHAEPISNAAVSAFAHLSDFAFWESFDFDSAPAQPVAAVVAETPKRPVPTVESIIAQFRTVEWNKQKVEDAPVAAVAQPVVTEPAPQPVVAPVAEVKVEAPIIPESVAVQIEAPATPAVEAAAPKIEEVVAAVEEPVEADVVLNVVEEQIVEEAEQPAPVAAPVPAKAAPSIALYQPQPLPRTEAIVMHGDYEFPPRDLLQEPPSLEGNVITQEMLERSAGLLESVLEDFGVRGEIIHVRPGPVVTLYEFEPAPGVKSSRVIGLADDIARSMSALSARVAVVPGRNVIGIELPNANRETVYLREMIDSRTFESSNYRLPLCLGKGIGGEPIIAELAKMPHLLVAGTTGSGKSVAINTMILSLLYRFKPEECRLIMVDPKMLELSIYDGIPHLLTPVVTDPKKAVVALKWAVREMEDRYRKMARLGVRNIEGFNQRAASAKGKGETVMCTVQSGFDKETGEPTYVQEELDLTPMPYIVVIIDEMADLMMVAGKDIEGAVQRLAQMARAAGIHLIMATQRPSVDVITGTIKANFPTRISFQVTSKIDSRTILGEMGAEQLLGQGDMLHMAGGGRIVRVHGPFVSDEEVEKVVNHLKEQGRPDYLATVTEDEEEEDTAQDVAVFDNSAMDSEDGDDVYEQAVKVVMRDKKCSTSYIQRRLGIGYNRAASLVERMEQEGLVGAANHVGKREILSGNRD</sequence>
<dbReference type="EMBL" id="NNRL01000148">
    <property type="protein sequence ID" value="OYR17109.1"/>
    <property type="molecule type" value="Genomic_DNA"/>
</dbReference>
<reference evidence="10 11" key="1">
    <citation type="submission" date="2017-07" db="EMBL/GenBank/DDBJ databases">
        <title>Phylogenetic study on the rhizospheric bacterium Ochrobactrum sp. A44.</title>
        <authorList>
            <person name="Krzyzanowska D.M."/>
            <person name="Ossowicki A."/>
            <person name="Rajewska M."/>
            <person name="Maciag T."/>
            <person name="Kaczynski Z."/>
            <person name="Czerwicka M."/>
            <person name="Jafra S."/>
        </authorList>
    </citation>
    <scope>NUCLEOTIDE SEQUENCE [LARGE SCALE GENOMIC DNA]</scope>
    <source>
        <strain evidence="10 11">OgA9a</strain>
    </source>
</reference>
<dbReference type="Gene3D" id="3.30.980.40">
    <property type="match status" value="1"/>
</dbReference>
<evidence type="ECO:0000256" key="6">
    <source>
        <dbReference type="ARBA" id="ARBA00025923"/>
    </source>
</evidence>
<dbReference type="InterPro" id="IPR041027">
    <property type="entry name" value="FtsK_alpha"/>
</dbReference>
<dbReference type="GO" id="GO:0005524">
    <property type="term" value="F:ATP binding"/>
    <property type="evidence" value="ECO:0007669"/>
    <property type="project" value="UniProtKB-UniRule"/>
</dbReference>
<dbReference type="SUPFAM" id="SSF52540">
    <property type="entry name" value="P-loop containing nucleoside triphosphate hydrolases"/>
    <property type="match status" value="1"/>
</dbReference>
<dbReference type="Pfam" id="PF17854">
    <property type="entry name" value="FtsK_alpha"/>
    <property type="match status" value="1"/>
</dbReference>
<dbReference type="SMART" id="SM00843">
    <property type="entry name" value="Ftsk_gamma"/>
    <property type="match status" value="1"/>
</dbReference>
<dbReference type="InterPro" id="IPR036388">
    <property type="entry name" value="WH-like_DNA-bd_sf"/>
</dbReference>
<name>A0A256FQI2_9HYPH</name>
<dbReference type="AlphaFoldDB" id="A0A256FQI2"/>
<dbReference type="SMART" id="SM00382">
    <property type="entry name" value="AAA"/>
    <property type="match status" value="1"/>
</dbReference>
<gene>
    <name evidence="10" type="ORF">CEV33_4235</name>
</gene>
<keyword evidence="2 7" id="KW-0547">Nucleotide-binding</keyword>
<protein>
    <submittedName>
        <fullName evidence="10">AAA-like domain protein</fullName>
    </submittedName>
</protein>
<evidence type="ECO:0000256" key="5">
    <source>
        <dbReference type="ARBA" id="ARBA00024784"/>
    </source>
</evidence>
<organism evidence="10 11">
    <name type="scientific">Brucella grignonensis</name>
    <dbReference type="NCBI Taxonomy" id="94627"/>
    <lineage>
        <taxon>Bacteria</taxon>
        <taxon>Pseudomonadati</taxon>
        <taxon>Pseudomonadota</taxon>
        <taxon>Alphaproteobacteria</taxon>
        <taxon>Hyphomicrobiales</taxon>
        <taxon>Brucellaceae</taxon>
        <taxon>Brucella/Ochrobactrum group</taxon>
        <taxon>Brucella</taxon>
    </lineage>
</organism>
<dbReference type="InterPro" id="IPR050206">
    <property type="entry name" value="FtsK/SpoIIIE/SftA"/>
</dbReference>
<dbReference type="GO" id="GO:0003677">
    <property type="term" value="F:DNA binding"/>
    <property type="evidence" value="ECO:0007669"/>
    <property type="project" value="UniProtKB-KW"/>
</dbReference>
<evidence type="ECO:0000256" key="3">
    <source>
        <dbReference type="ARBA" id="ARBA00022840"/>
    </source>
</evidence>
<dbReference type="InterPro" id="IPR036390">
    <property type="entry name" value="WH_DNA-bd_sf"/>
</dbReference>
<evidence type="ECO:0000259" key="9">
    <source>
        <dbReference type="PROSITE" id="PS50901"/>
    </source>
</evidence>
<feature type="binding site" evidence="7">
    <location>
        <begin position="493"/>
        <end position="500"/>
    </location>
    <ligand>
        <name>ATP</name>
        <dbReference type="ChEBI" id="CHEBI:30616"/>
    </ligand>
</feature>
<evidence type="ECO:0000256" key="7">
    <source>
        <dbReference type="PROSITE-ProRule" id="PRU00289"/>
    </source>
</evidence>
<dbReference type="Pfam" id="PF01580">
    <property type="entry name" value="FtsK_SpoIIIE"/>
    <property type="match status" value="1"/>
</dbReference>
<dbReference type="InterPro" id="IPR002543">
    <property type="entry name" value="FtsK_dom"/>
</dbReference>
<proteinExistence type="inferred from homology"/>
<dbReference type="InterPro" id="IPR027417">
    <property type="entry name" value="P-loop_NTPase"/>
</dbReference>
<comment type="caution">
    <text evidence="10">The sequence shown here is derived from an EMBL/GenBank/DDBJ whole genome shotgun (WGS) entry which is preliminary data.</text>
</comment>
<evidence type="ECO:0000313" key="10">
    <source>
        <dbReference type="EMBL" id="OYR17109.1"/>
    </source>
</evidence>
<keyword evidence="4" id="KW-0238">DNA-binding</keyword>
<keyword evidence="3 7" id="KW-0067">ATP-binding</keyword>
<evidence type="ECO:0000256" key="8">
    <source>
        <dbReference type="SAM" id="MobiDB-lite"/>
    </source>
</evidence>
<comment type="function">
    <text evidence="5">Essential cell division protein that coordinates cell division and chromosome segregation. The N-terminus is involved in assembly of the cell-division machinery. The C-terminus functions as a DNA motor that moves dsDNA in an ATP-dependent manner towards the dif recombination site, which is located within the replication terminus region. Translocation stops specifically at Xer-dif sites, where FtsK interacts with the Xer recombinase, allowing activation of chromosome unlinking by recombination. FtsK orienting polar sequences (KOPS) guide the direction of DNA translocation. FtsK can remove proteins from DNA as it translocates, but translocation stops specifically at XerCD-dif site, thereby preventing removal of XerC and XerD from dif.</text>
</comment>
<evidence type="ECO:0000256" key="2">
    <source>
        <dbReference type="ARBA" id="ARBA00022741"/>
    </source>
</evidence>
<evidence type="ECO:0000256" key="4">
    <source>
        <dbReference type="ARBA" id="ARBA00023125"/>
    </source>
</evidence>
<dbReference type="OrthoDB" id="9807790at2"/>
<dbReference type="PROSITE" id="PS50901">
    <property type="entry name" value="FTSK"/>
    <property type="match status" value="1"/>
</dbReference>
<comment type="subunit">
    <text evidence="6">Homohexamer. Forms a ring that surrounds DNA.</text>
</comment>
<dbReference type="Gene3D" id="1.10.10.10">
    <property type="entry name" value="Winged helix-like DNA-binding domain superfamily/Winged helix DNA-binding domain"/>
    <property type="match status" value="1"/>
</dbReference>
<accession>A0A256FQI2</accession>
<dbReference type="Pfam" id="PF09397">
    <property type="entry name" value="FtsK_gamma"/>
    <property type="match status" value="1"/>
</dbReference>
<dbReference type="CDD" id="cd01127">
    <property type="entry name" value="TrwB_TraG_TraD_VirD4"/>
    <property type="match status" value="1"/>
</dbReference>
<dbReference type="Gene3D" id="3.40.50.300">
    <property type="entry name" value="P-loop containing nucleotide triphosphate hydrolases"/>
    <property type="match status" value="1"/>
</dbReference>
<feature type="region of interest" description="Disordered" evidence="8">
    <location>
        <begin position="1"/>
        <end position="40"/>
    </location>
</feature>
<dbReference type="Proteomes" id="UP000216478">
    <property type="component" value="Unassembled WGS sequence"/>
</dbReference>
<dbReference type="PANTHER" id="PTHR22683:SF41">
    <property type="entry name" value="DNA TRANSLOCASE FTSK"/>
    <property type="match status" value="1"/>
</dbReference>
<evidence type="ECO:0000313" key="11">
    <source>
        <dbReference type="Proteomes" id="UP000216478"/>
    </source>
</evidence>
<comment type="similarity">
    <text evidence="1">Belongs to the FtsK/SpoIIIE/SftA family.</text>
</comment>
<dbReference type="InterPro" id="IPR018541">
    <property type="entry name" value="Ftsk_gamma"/>
</dbReference>
<feature type="domain" description="FtsK" evidence="9">
    <location>
        <begin position="476"/>
        <end position="695"/>
    </location>
</feature>
<dbReference type="InterPro" id="IPR003593">
    <property type="entry name" value="AAA+_ATPase"/>
</dbReference>
<dbReference type="RefSeq" id="WP_094539215.1">
    <property type="nucleotide sequence ID" value="NZ_JBHEER010000004.1"/>
</dbReference>
<dbReference type="SUPFAM" id="SSF46785">
    <property type="entry name" value="Winged helix' DNA-binding domain"/>
    <property type="match status" value="1"/>
</dbReference>
<evidence type="ECO:0000256" key="1">
    <source>
        <dbReference type="ARBA" id="ARBA00006474"/>
    </source>
</evidence>
<dbReference type="PANTHER" id="PTHR22683">
    <property type="entry name" value="SPORULATION PROTEIN RELATED"/>
    <property type="match status" value="1"/>
</dbReference>
<keyword evidence="11" id="KW-1185">Reference proteome</keyword>